<evidence type="ECO:0000313" key="1">
    <source>
        <dbReference type="EMBL" id="GAV02160.1"/>
    </source>
</evidence>
<gene>
    <name evidence="1" type="primary">RvY_12759-1</name>
    <name evidence="1" type="synonym">RvY_12759.1</name>
    <name evidence="1" type="ORF">RvY_12759</name>
</gene>
<name>A0A1D1VKL9_RAMVA</name>
<accession>A0A1D1VKL9</accession>
<dbReference type="EMBL" id="BDGG01000008">
    <property type="protein sequence ID" value="GAV02160.1"/>
    <property type="molecule type" value="Genomic_DNA"/>
</dbReference>
<keyword evidence="2" id="KW-1185">Reference proteome</keyword>
<organism evidence="1 2">
    <name type="scientific">Ramazzottius varieornatus</name>
    <name type="common">Water bear</name>
    <name type="synonym">Tardigrade</name>
    <dbReference type="NCBI Taxonomy" id="947166"/>
    <lineage>
        <taxon>Eukaryota</taxon>
        <taxon>Metazoa</taxon>
        <taxon>Ecdysozoa</taxon>
        <taxon>Tardigrada</taxon>
        <taxon>Eutardigrada</taxon>
        <taxon>Parachela</taxon>
        <taxon>Hypsibioidea</taxon>
        <taxon>Ramazzottiidae</taxon>
        <taxon>Ramazzottius</taxon>
    </lineage>
</organism>
<sequence length="102" mass="12070">MMVIQRDFLKREVVESQRWFGSTGWSLVVSLQRRWLLHCSWRTRFVVHTDILSSPVFPNFDRNFPSIVVNVSFFHTFVDVLLSESSHSSEDLFEKPPGNRNR</sequence>
<dbReference type="Proteomes" id="UP000186922">
    <property type="component" value="Unassembled WGS sequence"/>
</dbReference>
<protein>
    <submittedName>
        <fullName evidence="1">Uncharacterized protein</fullName>
    </submittedName>
</protein>
<dbReference type="AlphaFoldDB" id="A0A1D1VKL9"/>
<proteinExistence type="predicted"/>
<reference evidence="1 2" key="1">
    <citation type="journal article" date="2016" name="Nat. Commun.">
        <title>Extremotolerant tardigrade genome and improved radiotolerance of human cultured cells by tardigrade-unique protein.</title>
        <authorList>
            <person name="Hashimoto T."/>
            <person name="Horikawa D.D."/>
            <person name="Saito Y."/>
            <person name="Kuwahara H."/>
            <person name="Kozuka-Hata H."/>
            <person name="Shin-I T."/>
            <person name="Minakuchi Y."/>
            <person name="Ohishi K."/>
            <person name="Motoyama A."/>
            <person name="Aizu T."/>
            <person name="Enomoto A."/>
            <person name="Kondo K."/>
            <person name="Tanaka S."/>
            <person name="Hara Y."/>
            <person name="Koshikawa S."/>
            <person name="Sagara H."/>
            <person name="Miura T."/>
            <person name="Yokobori S."/>
            <person name="Miyagawa K."/>
            <person name="Suzuki Y."/>
            <person name="Kubo T."/>
            <person name="Oyama M."/>
            <person name="Kohara Y."/>
            <person name="Fujiyama A."/>
            <person name="Arakawa K."/>
            <person name="Katayama T."/>
            <person name="Toyoda A."/>
            <person name="Kunieda T."/>
        </authorList>
    </citation>
    <scope>NUCLEOTIDE SEQUENCE [LARGE SCALE GENOMIC DNA]</scope>
    <source>
        <strain evidence="1 2">YOKOZUNA-1</strain>
    </source>
</reference>
<evidence type="ECO:0000313" key="2">
    <source>
        <dbReference type="Proteomes" id="UP000186922"/>
    </source>
</evidence>
<comment type="caution">
    <text evidence="1">The sequence shown here is derived from an EMBL/GenBank/DDBJ whole genome shotgun (WGS) entry which is preliminary data.</text>
</comment>